<evidence type="ECO:0000259" key="8">
    <source>
        <dbReference type="PROSITE" id="PS01225"/>
    </source>
</evidence>
<dbReference type="PANTHER" id="PTHR15273">
    <property type="entry name" value="DAN DOMAIN FAMILY MEMBER 5"/>
    <property type="match status" value="1"/>
</dbReference>
<dbReference type="GO" id="GO:0032926">
    <property type="term" value="P:negative regulation of activin receptor signaling pathway"/>
    <property type="evidence" value="ECO:0007669"/>
    <property type="project" value="UniProtKB-ARBA"/>
</dbReference>
<feature type="signal peptide" evidence="6">
    <location>
        <begin position="1"/>
        <end position="26"/>
    </location>
</feature>
<evidence type="ECO:0000313" key="10">
    <source>
        <dbReference type="RefSeq" id="XP_020638548.2"/>
    </source>
</evidence>
<evidence type="ECO:0000256" key="6">
    <source>
        <dbReference type="PIRNR" id="PIRNR027807"/>
    </source>
</evidence>
<dbReference type="PIRSF" id="PIRSF027807">
    <property type="entry name" value="Cerberus"/>
    <property type="match status" value="1"/>
</dbReference>
<evidence type="ECO:0000256" key="1">
    <source>
        <dbReference type="ARBA" id="ARBA00004613"/>
    </source>
</evidence>
<dbReference type="Proteomes" id="UP001652642">
    <property type="component" value="Chromosome 2"/>
</dbReference>
<keyword evidence="4 6" id="KW-0732">Signal</keyword>
<dbReference type="Gene3D" id="2.10.90.10">
    <property type="entry name" value="Cystine-knot cytokines"/>
    <property type="match status" value="1"/>
</dbReference>
<evidence type="ECO:0000313" key="9">
    <source>
        <dbReference type="Proteomes" id="UP001652642"/>
    </source>
</evidence>
<evidence type="ECO:0000256" key="3">
    <source>
        <dbReference type="ARBA" id="ARBA00022525"/>
    </source>
</evidence>
<comment type="subcellular location">
    <subcellularLocation>
        <location evidence="1 6">Secreted</location>
    </subcellularLocation>
</comment>
<dbReference type="AlphaFoldDB" id="A0A6J0SU67"/>
<dbReference type="GO" id="GO:0048513">
    <property type="term" value="P:animal organ development"/>
    <property type="evidence" value="ECO:0007669"/>
    <property type="project" value="UniProtKB-ARBA"/>
</dbReference>
<dbReference type="InterPro" id="IPR029034">
    <property type="entry name" value="Cystine-knot_cytokine"/>
</dbReference>
<proteinExistence type="inferred from homology"/>
<keyword evidence="3 6" id="KW-0964">Secreted</keyword>
<dbReference type="GeneID" id="110073564"/>
<accession>A0A6J0SU67</accession>
<dbReference type="SMART" id="SM00041">
    <property type="entry name" value="CT"/>
    <property type="match status" value="1"/>
</dbReference>
<comment type="similarity">
    <text evidence="2 6">Belongs to the DAN family.</text>
</comment>
<dbReference type="InterPro" id="IPR006207">
    <property type="entry name" value="Cys_knot_C"/>
</dbReference>
<gene>
    <name evidence="10" type="primary">CER1</name>
</gene>
<dbReference type="CTD" id="9350"/>
<dbReference type="InterPro" id="IPR016860">
    <property type="entry name" value="Cerberus"/>
</dbReference>
<name>A0A6J0SU67_9SAUR</name>
<dbReference type="InterPro" id="IPR004133">
    <property type="entry name" value="DAN_dom"/>
</dbReference>
<dbReference type="InParanoid" id="A0A6J0SU67"/>
<dbReference type="PROSITE" id="PS01225">
    <property type="entry name" value="CTCK_2"/>
    <property type="match status" value="1"/>
</dbReference>
<keyword evidence="9" id="KW-1185">Reference proteome</keyword>
<reference evidence="9" key="1">
    <citation type="submission" date="2025-05" db="UniProtKB">
        <authorList>
            <consortium name="RefSeq"/>
        </authorList>
    </citation>
    <scope>NUCLEOTIDE SEQUENCE [LARGE SCALE GENOMIC DNA]</scope>
</reference>
<dbReference type="FunCoup" id="A0A6J0SU67">
    <property type="interactions" value="3"/>
</dbReference>
<sequence length="266" mass="30724">MENKACVMHLLLLHILLISWLQTAEQCSDVHGKKRISHLPQELLMKYLTDEGTLAEPDLFVTDLMAKTARKNQDEPEESRYIFPHVVSHTAQGLGRQAPANPSPYPEGPRFLFPHPHSKRETDLFLRKDAKKFWNLFMLKTKSRSEETVLPIKTNEMYQDICNTLPFSQSIEHENCEKVVVQNNLCFGKCSSFHVPGLEDRLYTFCSHCLPTKFFVKHLEMNCTRTAPVIKVVMIVEECKCEVQKVKASEIGFLYSDLYANMYEHS</sequence>
<comment type="caution">
    <text evidence="7">Lacks conserved residue(s) required for the propagation of feature annotation.</text>
</comment>
<keyword evidence="5" id="KW-1015">Disulfide bond</keyword>
<feature type="chain" id="PRO_5045016302" evidence="6">
    <location>
        <begin position="27"/>
        <end position="266"/>
    </location>
</feature>
<feature type="domain" description="CTCK" evidence="8">
    <location>
        <begin position="162"/>
        <end position="247"/>
    </location>
</feature>
<dbReference type="OrthoDB" id="9950584at2759"/>
<dbReference type="GO" id="GO:0003002">
    <property type="term" value="P:regionalization"/>
    <property type="evidence" value="ECO:0007669"/>
    <property type="project" value="UniProtKB-ARBA"/>
</dbReference>
<evidence type="ECO:0000256" key="4">
    <source>
        <dbReference type="ARBA" id="ARBA00022729"/>
    </source>
</evidence>
<dbReference type="KEGG" id="pvt:110073564"/>
<evidence type="ECO:0000256" key="2">
    <source>
        <dbReference type="ARBA" id="ARBA00007872"/>
    </source>
</evidence>
<evidence type="ECO:0000256" key="7">
    <source>
        <dbReference type="PROSITE-ProRule" id="PRU00039"/>
    </source>
</evidence>
<dbReference type="PANTHER" id="PTHR15273:SF8">
    <property type="entry name" value="CERBERUS"/>
    <property type="match status" value="1"/>
</dbReference>
<organism evidence="9 10">
    <name type="scientific">Pogona vitticeps</name>
    <name type="common">central bearded dragon</name>
    <dbReference type="NCBI Taxonomy" id="103695"/>
    <lineage>
        <taxon>Eukaryota</taxon>
        <taxon>Metazoa</taxon>
        <taxon>Chordata</taxon>
        <taxon>Craniata</taxon>
        <taxon>Vertebrata</taxon>
        <taxon>Euteleostomi</taxon>
        <taxon>Lepidosauria</taxon>
        <taxon>Squamata</taxon>
        <taxon>Bifurcata</taxon>
        <taxon>Unidentata</taxon>
        <taxon>Episquamata</taxon>
        <taxon>Toxicofera</taxon>
        <taxon>Iguania</taxon>
        <taxon>Acrodonta</taxon>
        <taxon>Agamidae</taxon>
        <taxon>Amphibolurinae</taxon>
        <taxon>Pogona</taxon>
    </lineage>
</organism>
<dbReference type="RefSeq" id="XP_020638548.2">
    <property type="nucleotide sequence ID" value="XM_020782889.2"/>
</dbReference>
<dbReference type="Pfam" id="PF03045">
    <property type="entry name" value="DAN"/>
    <property type="match status" value="1"/>
</dbReference>
<reference evidence="10" key="2">
    <citation type="submission" date="2025-08" db="UniProtKB">
        <authorList>
            <consortium name="RefSeq"/>
        </authorList>
    </citation>
    <scope>IDENTIFICATION</scope>
</reference>
<evidence type="ECO:0000256" key="5">
    <source>
        <dbReference type="ARBA" id="ARBA00023157"/>
    </source>
</evidence>
<protein>
    <submittedName>
        <fullName evidence="10">Cerberus</fullName>
    </submittedName>
</protein>
<dbReference type="GO" id="GO:0005576">
    <property type="term" value="C:extracellular region"/>
    <property type="evidence" value="ECO:0007669"/>
    <property type="project" value="UniProtKB-SubCell"/>
</dbReference>